<dbReference type="RefSeq" id="XP_014675796.1">
    <property type="nucleotide sequence ID" value="XM_014820310.1"/>
</dbReference>
<feature type="compositionally biased region" description="Pro residues" evidence="1">
    <location>
        <begin position="15"/>
        <end position="28"/>
    </location>
</feature>
<dbReference type="RefSeq" id="XP_014675794.1">
    <property type="nucleotide sequence ID" value="XM_014820308.1"/>
</dbReference>
<feature type="compositionally biased region" description="Polar residues" evidence="1">
    <location>
        <begin position="93"/>
        <end position="104"/>
    </location>
</feature>
<dbReference type="GeneID" id="106815800"/>
<proteinExistence type="predicted"/>
<sequence length="231" mass="25110">MLVTTYTYLTRCLPPSYPEQLIPPPPPRRSSKVGDASNNIHLPDTLPASLIPRATHPATTQDQQEDKDLLNFEDSMAEGGRTESDGTTPEPGSPQQQHWTTFCDSPTSLASMASSSVSSPGVRPPPMNFDFAPITVDGDSTIVHPIPVKLPMDNPQVEISSDESSLGRTKKPAEPIPYEVLYNAQGQQASPTKPRTHTEPPPPRHRKFQTHPRQSCMIAPPPGGKTPKKPG</sequence>
<evidence type="ECO:0000256" key="1">
    <source>
        <dbReference type="SAM" id="MobiDB-lite"/>
    </source>
</evidence>
<evidence type="ECO:0000313" key="4">
    <source>
        <dbReference type="RefSeq" id="XP_014675795.1"/>
    </source>
</evidence>
<dbReference type="RefSeq" id="XP_014675798.1">
    <property type="nucleotide sequence ID" value="XM_014820312.1"/>
</dbReference>
<feature type="compositionally biased region" description="Low complexity" evidence="1">
    <location>
        <begin position="105"/>
        <end position="121"/>
    </location>
</feature>
<dbReference type="Proteomes" id="UP000695022">
    <property type="component" value="Unplaced"/>
</dbReference>
<evidence type="ECO:0000313" key="6">
    <source>
        <dbReference type="RefSeq" id="XP_014675797.1"/>
    </source>
</evidence>
<protein>
    <submittedName>
        <fullName evidence="3 4">Proline-rich protein LAS17-like</fullName>
    </submittedName>
</protein>
<reference evidence="3 4" key="1">
    <citation type="submission" date="2025-05" db="UniProtKB">
        <authorList>
            <consortium name="RefSeq"/>
        </authorList>
    </citation>
    <scope>IDENTIFICATION</scope>
</reference>
<dbReference type="RefSeq" id="XP_014675797.1">
    <property type="nucleotide sequence ID" value="XM_014820311.1"/>
</dbReference>
<feature type="region of interest" description="Disordered" evidence="1">
    <location>
        <begin position="14"/>
        <end position="124"/>
    </location>
</feature>
<evidence type="ECO:0000313" key="7">
    <source>
        <dbReference type="RefSeq" id="XP_014675798.1"/>
    </source>
</evidence>
<gene>
    <name evidence="3 4 5 6 7" type="primary">LOC106815800</name>
</gene>
<dbReference type="RefSeq" id="XP_014675795.1">
    <property type="nucleotide sequence ID" value="XM_014820309.1"/>
</dbReference>
<evidence type="ECO:0000313" key="5">
    <source>
        <dbReference type="RefSeq" id="XP_014675796.1"/>
    </source>
</evidence>
<organism evidence="2 7">
    <name type="scientific">Priapulus caudatus</name>
    <name type="common">Priapulid worm</name>
    <dbReference type="NCBI Taxonomy" id="37621"/>
    <lineage>
        <taxon>Eukaryota</taxon>
        <taxon>Metazoa</taxon>
        <taxon>Ecdysozoa</taxon>
        <taxon>Scalidophora</taxon>
        <taxon>Priapulida</taxon>
        <taxon>Priapulimorpha</taxon>
        <taxon>Priapulimorphida</taxon>
        <taxon>Priapulidae</taxon>
        <taxon>Priapulus</taxon>
    </lineage>
</organism>
<feature type="region of interest" description="Disordered" evidence="1">
    <location>
        <begin position="182"/>
        <end position="231"/>
    </location>
</feature>
<accession>A0ABM1EUC7</accession>
<name>A0ABM1EUC7_PRICU</name>
<keyword evidence="2" id="KW-1185">Reference proteome</keyword>
<evidence type="ECO:0000313" key="3">
    <source>
        <dbReference type="RefSeq" id="XP_014675794.1"/>
    </source>
</evidence>
<evidence type="ECO:0000313" key="2">
    <source>
        <dbReference type="Proteomes" id="UP000695022"/>
    </source>
</evidence>